<evidence type="ECO:0000259" key="2">
    <source>
        <dbReference type="SMART" id="SM00014"/>
    </source>
</evidence>
<organism evidence="3 4">
    <name type="scientific">Microbaculum marinisediminis</name>
    <dbReference type="NCBI Taxonomy" id="2931392"/>
    <lineage>
        <taxon>Bacteria</taxon>
        <taxon>Pseudomonadati</taxon>
        <taxon>Pseudomonadota</taxon>
        <taxon>Alphaproteobacteria</taxon>
        <taxon>Hyphomicrobiales</taxon>
        <taxon>Tepidamorphaceae</taxon>
        <taxon>Microbaculum</taxon>
    </lineage>
</organism>
<feature type="transmembrane region" description="Helical" evidence="1">
    <location>
        <begin position="170"/>
        <end position="191"/>
    </location>
</feature>
<feature type="transmembrane region" description="Helical" evidence="1">
    <location>
        <begin position="267"/>
        <end position="288"/>
    </location>
</feature>
<comment type="caution">
    <text evidence="3">The sequence shown here is derived from an EMBL/GenBank/DDBJ whole genome shotgun (WGS) entry which is preliminary data.</text>
</comment>
<dbReference type="Gene3D" id="1.20.144.10">
    <property type="entry name" value="Phosphatidic acid phosphatase type 2/haloperoxidase"/>
    <property type="match status" value="1"/>
</dbReference>
<dbReference type="InterPro" id="IPR000326">
    <property type="entry name" value="PAP2/HPO"/>
</dbReference>
<dbReference type="RefSeq" id="WP_261617154.1">
    <property type="nucleotide sequence ID" value="NZ_JALIDZ010000008.1"/>
</dbReference>
<keyword evidence="1" id="KW-0472">Membrane</keyword>
<dbReference type="SUPFAM" id="SSF48317">
    <property type="entry name" value="Acid phosphatase/Vanadium-dependent haloperoxidase"/>
    <property type="match status" value="1"/>
</dbReference>
<sequence>MTLEPLSNTGALVFVASGALAALALYAFGWWLLSRGPAMLRRLRPRLGEAYVVARGRPIHEWLGGRFPRLYPALAGRFDPRHFRGLPLTLIAVAGVYLAVVFFGLVEAVLESEGIDAFDDWVVALVAPLRNPYLVKLFTGLTKLGDTATLAAVAIVATGFLWARGPTWGIPAVWIAIAGSQVTTWTGKFLIDRPRPAFLLEVTAWSPSFPSGHATGAMAVYGIVAYVIARDLPVYRRRYDVTYWTGVLIAAIAFSRVYLSVHYPSDIAAGLIVGGFWLLAGIAAAELLRRRPDGTGG</sequence>
<keyword evidence="1" id="KW-1133">Transmembrane helix</keyword>
<dbReference type="CDD" id="cd03392">
    <property type="entry name" value="PAP2_like_2"/>
    <property type="match status" value="1"/>
</dbReference>
<feature type="transmembrane region" description="Helical" evidence="1">
    <location>
        <begin position="241"/>
        <end position="261"/>
    </location>
</feature>
<proteinExistence type="predicted"/>
<gene>
    <name evidence="3" type="ORF">MUB46_17035</name>
</gene>
<dbReference type="PANTHER" id="PTHR14969:SF13">
    <property type="entry name" value="AT30094P"/>
    <property type="match status" value="1"/>
</dbReference>
<feature type="domain" description="Phosphatidic acid phosphatase type 2/haloperoxidase" evidence="2">
    <location>
        <begin position="170"/>
        <end position="282"/>
    </location>
</feature>
<dbReference type="InterPro" id="IPR036938">
    <property type="entry name" value="PAP2/HPO_sf"/>
</dbReference>
<dbReference type="SMART" id="SM00014">
    <property type="entry name" value="acidPPc"/>
    <property type="match status" value="1"/>
</dbReference>
<evidence type="ECO:0000313" key="4">
    <source>
        <dbReference type="Proteomes" id="UP001320898"/>
    </source>
</evidence>
<keyword evidence="4" id="KW-1185">Reference proteome</keyword>
<dbReference type="Pfam" id="PF01569">
    <property type="entry name" value="PAP2"/>
    <property type="match status" value="1"/>
</dbReference>
<dbReference type="Proteomes" id="UP001320898">
    <property type="component" value="Unassembled WGS sequence"/>
</dbReference>
<feature type="transmembrane region" description="Helical" evidence="1">
    <location>
        <begin position="86"/>
        <end position="106"/>
    </location>
</feature>
<dbReference type="AlphaFoldDB" id="A0AAW5R173"/>
<evidence type="ECO:0000256" key="1">
    <source>
        <dbReference type="SAM" id="Phobius"/>
    </source>
</evidence>
<feature type="transmembrane region" description="Helical" evidence="1">
    <location>
        <begin position="211"/>
        <end position="229"/>
    </location>
</feature>
<feature type="transmembrane region" description="Helical" evidence="1">
    <location>
        <begin position="144"/>
        <end position="163"/>
    </location>
</feature>
<keyword evidence="1" id="KW-0812">Transmembrane</keyword>
<dbReference type="PANTHER" id="PTHR14969">
    <property type="entry name" value="SPHINGOSINE-1-PHOSPHATE PHOSPHOHYDROLASE"/>
    <property type="match status" value="1"/>
</dbReference>
<evidence type="ECO:0000313" key="3">
    <source>
        <dbReference type="EMBL" id="MCT8973569.1"/>
    </source>
</evidence>
<dbReference type="EMBL" id="JALIDZ010000008">
    <property type="protein sequence ID" value="MCT8973569.1"/>
    <property type="molecule type" value="Genomic_DNA"/>
</dbReference>
<name>A0AAW5R173_9HYPH</name>
<feature type="transmembrane region" description="Helical" evidence="1">
    <location>
        <begin position="12"/>
        <end position="33"/>
    </location>
</feature>
<protein>
    <submittedName>
        <fullName evidence="3">Phosphatase PAP2 family protein</fullName>
    </submittedName>
</protein>
<reference evidence="3 4" key="1">
    <citation type="submission" date="2022-04" db="EMBL/GenBank/DDBJ databases">
        <authorList>
            <person name="Ye Y.-Q."/>
            <person name="Du Z.-J."/>
        </authorList>
    </citation>
    <scope>NUCLEOTIDE SEQUENCE [LARGE SCALE GENOMIC DNA]</scope>
    <source>
        <strain evidence="3 4">A6E488</strain>
    </source>
</reference>
<accession>A0AAW5R173</accession>